<sequence>MKHIAKFLVLLLAVIFYAGCTPEEKDLFGDSSANRLTTTLQTEKSLLCAPKNGWIMEYYPSSTQLYGGYNVWASFAADGSVKVMSEIYGTGDVKTSLYSLKQSAGAVLSFDTYNEVMHYFSDPANPDGIGAAGKGMEGDFEFTIMKAKSDTILLQGKKSGSRILMVALPDTKTGADYIGNVVSVKKQYTFQSFKYVVNRDTLPVTVSYRNLTITYKSSDGSQVSIQAPFIITPTGYKFYSPLTIGNVTVSELKYQKTSTEEYFAPVNGAPAKLIPVIPPLNQQLISGNWYFAYSGLGSFGKPYWDYAKTNGLDIIGEELYYAYLGKYSTGQYGFCFGSYDGSSVYKGGLVYTYTLIANNQVKLTFASSGVGDGVWYYSNAKFNYLINPLGTSTVRTFTLTTDDLKQPTWIKLTDNANANNTIILYKNTVAWPYDK</sequence>
<dbReference type="AlphaFoldDB" id="A0A170Z5R2"/>
<dbReference type="RefSeq" id="WP_068702455.1">
    <property type="nucleotide sequence ID" value="NZ_BDCR01000001.1"/>
</dbReference>
<evidence type="ECO:0008006" key="4">
    <source>
        <dbReference type="Google" id="ProtNLM"/>
    </source>
</evidence>
<dbReference type="InterPro" id="IPR025396">
    <property type="entry name" value="DUF4302"/>
</dbReference>
<dbReference type="Pfam" id="PF14135">
    <property type="entry name" value="DUF4302"/>
    <property type="match status" value="1"/>
</dbReference>
<feature type="chain" id="PRO_5007904962" description="DUF4302 domain-containing protein" evidence="1">
    <location>
        <begin position="19"/>
        <end position="435"/>
    </location>
</feature>
<dbReference type="EMBL" id="BDCR01000001">
    <property type="protein sequence ID" value="GAT62350.1"/>
    <property type="molecule type" value="Genomic_DNA"/>
</dbReference>
<comment type="caution">
    <text evidence="2">The sequence shown here is derived from an EMBL/GenBank/DDBJ whole genome shotgun (WGS) entry which is preliminary data.</text>
</comment>
<evidence type="ECO:0000256" key="1">
    <source>
        <dbReference type="SAM" id="SignalP"/>
    </source>
</evidence>
<proteinExistence type="predicted"/>
<keyword evidence="1" id="KW-0732">Signal</keyword>
<dbReference type="OrthoDB" id="1150854at2"/>
<evidence type="ECO:0000313" key="2">
    <source>
        <dbReference type="EMBL" id="GAT62350.1"/>
    </source>
</evidence>
<accession>A0A170Z5R2</accession>
<evidence type="ECO:0000313" key="3">
    <source>
        <dbReference type="Proteomes" id="UP000076586"/>
    </source>
</evidence>
<reference evidence="3" key="2">
    <citation type="journal article" date="2017" name="Genome Announc.">
        <title>Draft genome sequence of Paludibacter jiangxiensis NM7(T), a propionate-producing fermentative bacterium.</title>
        <authorList>
            <person name="Qiu Y.-L."/>
            <person name="Tourlousse D.M."/>
            <person name="Matsuura N."/>
            <person name="Ohashi A."/>
            <person name="Sekiguchi Y."/>
        </authorList>
    </citation>
    <scope>NUCLEOTIDE SEQUENCE [LARGE SCALE GENOMIC DNA]</scope>
    <source>
        <strain evidence="3">NM7</strain>
    </source>
</reference>
<keyword evidence="3" id="KW-1185">Reference proteome</keyword>
<gene>
    <name evidence="2" type="ORF">PJIAN_1943</name>
</gene>
<feature type="signal peptide" evidence="1">
    <location>
        <begin position="1"/>
        <end position="18"/>
    </location>
</feature>
<reference evidence="3" key="1">
    <citation type="submission" date="2016-04" db="EMBL/GenBank/DDBJ databases">
        <title>Draft genome sequence of Paludibacter jiangxiensis strain NM7.</title>
        <authorList>
            <person name="Qiu Y."/>
            <person name="Matsuura N."/>
            <person name="Ohashi A."/>
            <person name="Tourlousse M.D."/>
            <person name="Sekiguchi Y."/>
        </authorList>
    </citation>
    <scope>NUCLEOTIDE SEQUENCE [LARGE SCALE GENOMIC DNA]</scope>
    <source>
        <strain evidence="3">NM7</strain>
    </source>
</reference>
<organism evidence="2 3">
    <name type="scientific">Paludibacter jiangxiensis</name>
    <dbReference type="NCBI Taxonomy" id="681398"/>
    <lineage>
        <taxon>Bacteria</taxon>
        <taxon>Pseudomonadati</taxon>
        <taxon>Bacteroidota</taxon>
        <taxon>Bacteroidia</taxon>
        <taxon>Bacteroidales</taxon>
        <taxon>Paludibacteraceae</taxon>
        <taxon>Paludibacter</taxon>
    </lineage>
</organism>
<dbReference type="STRING" id="681398.PJIAN_1943"/>
<name>A0A170Z5R2_9BACT</name>
<dbReference type="Proteomes" id="UP000076586">
    <property type="component" value="Unassembled WGS sequence"/>
</dbReference>
<protein>
    <recommendedName>
        <fullName evidence="4">DUF4302 domain-containing protein</fullName>
    </recommendedName>
</protein>